<dbReference type="OrthoDB" id="9805728at2"/>
<organism evidence="2 3">
    <name type="scientific">Hafnia paralvei</name>
    <dbReference type="NCBI Taxonomy" id="546367"/>
    <lineage>
        <taxon>Bacteria</taxon>
        <taxon>Pseudomonadati</taxon>
        <taxon>Pseudomonadota</taxon>
        <taxon>Gammaproteobacteria</taxon>
        <taxon>Enterobacterales</taxon>
        <taxon>Hafniaceae</taxon>
        <taxon>Hafnia</taxon>
    </lineage>
</organism>
<proteinExistence type="predicted"/>
<accession>A0A2A2MGY8</accession>
<dbReference type="PANTHER" id="PTHR15032:SF4">
    <property type="entry name" value="N-ACYL-PHOSPHATIDYLETHANOLAMINE-HYDROLYZING PHOSPHOLIPASE D"/>
    <property type="match status" value="1"/>
</dbReference>
<dbReference type="Pfam" id="PF12706">
    <property type="entry name" value="Lactamase_B_2"/>
    <property type="match status" value="1"/>
</dbReference>
<name>A0A2A2MGY8_9GAMM</name>
<feature type="domain" description="Metallo-beta-lactamase" evidence="1">
    <location>
        <begin position="119"/>
        <end position="313"/>
    </location>
</feature>
<dbReference type="GO" id="GO:0070290">
    <property type="term" value="F:N-acylphosphatidylethanolamine-specific phospholipase D activity"/>
    <property type="evidence" value="ECO:0007669"/>
    <property type="project" value="InterPro"/>
</dbReference>
<dbReference type="SUPFAM" id="SSF56281">
    <property type="entry name" value="Metallo-hydrolase/oxidoreductase"/>
    <property type="match status" value="1"/>
</dbReference>
<dbReference type="GO" id="GO:0005737">
    <property type="term" value="C:cytoplasm"/>
    <property type="evidence" value="ECO:0007669"/>
    <property type="project" value="TreeGrafter"/>
</dbReference>
<dbReference type="InterPro" id="IPR036866">
    <property type="entry name" value="RibonucZ/Hydroxyglut_hydro"/>
</dbReference>
<keyword evidence="3" id="KW-1185">Reference proteome</keyword>
<dbReference type="PANTHER" id="PTHR15032">
    <property type="entry name" value="N-ACYL-PHOSPHATIDYLETHANOLAMINE-HYDROLYZING PHOSPHOLIPASE D"/>
    <property type="match status" value="1"/>
</dbReference>
<keyword evidence="2" id="KW-0378">Hydrolase</keyword>
<dbReference type="InterPro" id="IPR001279">
    <property type="entry name" value="Metallo-B-lactamas"/>
</dbReference>
<dbReference type="PIRSF" id="PIRSF038896">
    <property type="entry name" value="NAPE-PLD"/>
    <property type="match status" value="1"/>
</dbReference>
<gene>
    <name evidence="2" type="ORF">CJD50_01025</name>
</gene>
<dbReference type="GO" id="GO:0008270">
    <property type="term" value="F:zinc ion binding"/>
    <property type="evidence" value="ECO:0007669"/>
    <property type="project" value="InterPro"/>
</dbReference>
<reference evidence="2 3" key="1">
    <citation type="submission" date="2017-08" db="EMBL/GenBank/DDBJ databases">
        <title>Draft Genome Sequence of Hafnia alvei CITHA-6 Isolated from Raw Bovine Milk.</title>
        <authorList>
            <person name="Culligan E.P."/>
            <person name="Mcsweeney A."/>
            <person name="O'Doherty C."/>
            <person name="Gleeson E."/>
            <person name="O'Riordan D."/>
            <person name="Sleator R.D."/>
        </authorList>
    </citation>
    <scope>NUCLEOTIDE SEQUENCE [LARGE SCALE GENOMIC DNA]</scope>
    <source>
        <strain evidence="2 3">CITHA-6</strain>
    </source>
</reference>
<dbReference type="InterPro" id="IPR024884">
    <property type="entry name" value="NAPE-PLD"/>
</dbReference>
<protein>
    <submittedName>
        <fullName evidence="2">MBL fold metallo-hydrolase</fullName>
    </submittedName>
</protein>
<dbReference type="EMBL" id="NQMS01000001">
    <property type="protein sequence ID" value="PAV98099.1"/>
    <property type="molecule type" value="Genomic_DNA"/>
</dbReference>
<evidence type="ECO:0000313" key="2">
    <source>
        <dbReference type="EMBL" id="PAV98099.1"/>
    </source>
</evidence>
<sequence>MKILITCVVLMILAAAGGVISALVPSMGRSPDTEQRHKFAKSPQYRDGKFHNEALTPMVSGSKGRMAVMWDFLFKKSRLAKPDHALPYVNTDLGSIDTDKDVIVWLGHSSWYLQLDGKRILIDPVLSDHAAPFSFMNKSFIDDYPWQAQRMPKLDYVLISHDHYDHLDYETMQLLQSRIGQIITPLGVGTHLLRWGFVPEQIVEADWNQQVVLDETLTLHVLPARHFSGRGFEGNPTLWASFLLQSSQRRLYYSGDSGYGTHFKKIGDRFGPIDVAILENGQYDSDWQYIHMLPEETAQAALDLNAAAVLPSHAGRFVMAKHSWNEPFIRLALTSRDKPYRLLTPKLGEVVWDDGKTQQFDVWWN</sequence>
<dbReference type="RefSeq" id="WP_039187180.1">
    <property type="nucleotide sequence ID" value="NZ_CAUEKQ010000017.1"/>
</dbReference>
<evidence type="ECO:0000259" key="1">
    <source>
        <dbReference type="Pfam" id="PF12706"/>
    </source>
</evidence>
<comment type="caution">
    <text evidence="2">The sequence shown here is derived from an EMBL/GenBank/DDBJ whole genome shotgun (WGS) entry which is preliminary data.</text>
</comment>
<evidence type="ECO:0000313" key="3">
    <source>
        <dbReference type="Proteomes" id="UP000218796"/>
    </source>
</evidence>
<dbReference type="AlphaFoldDB" id="A0A2A2MGY8"/>
<dbReference type="Gene3D" id="3.60.15.10">
    <property type="entry name" value="Ribonuclease Z/Hydroxyacylglutathione hydrolase-like"/>
    <property type="match status" value="1"/>
</dbReference>
<dbReference type="Proteomes" id="UP000218796">
    <property type="component" value="Unassembled WGS sequence"/>
</dbReference>